<feature type="region of interest" description="Disordered" evidence="2">
    <location>
        <begin position="234"/>
        <end position="266"/>
    </location>
</feature>
<feature type="compositionally biased region" description="Polar residues" evidence="2">
    <location>
        <begin position="649"/>
        <end position="665"/>
    </location>
</feature>
<evidence type="ECO:0000313" key="5">
    <source>
        <dbReference type="Proteomes" id="UP000503349"/>
    </source>
</evidence>
<feature type="coiled-coil region" evidence="1">
    <location>
        <begin position="1215"/>
        <end position="1253"/>
    </location>
</feature>
<dbReference type="InterPro" id="IPR029325">
    <property type="entry name" value="ITPR-bd"/>
</dbReference>
<feature type="compositionally biased region" description="Low complexity" evidence="2">
    <location>
        <begin position="440"/>
        <end position="452"/>
    </location>
</feature>
<feature type="region of interest" description="Disordered" evidence="2">
    <location>
        <begin position="585"/>
        <end position="665"/>
    </location>
</feature>
<reference evidence="4 5" key="1">
    <citation type="submission" date="2019-02" db="EMBL/GenBank/DDBJ databases">
        <title>Opniocepnalus argus genome.</title>
        <authorList>
            <person name="Zhou C."/>
            <person name="Xiao S."/>
        </authorList>
    </citation>
    <scope>NUCLEOTIDE SEQUENCE [LARGE SCALE GENOMIC DNA]</scope>
    <source>
        <strain evidence="4">OARG1902GOOAL</strain>
        <tissue evidence="4">Muscle</tissue>
    </source>
</reference>
<feature type="region of interest" description="Disordered" evidence="2">
    <location>
        <begin position="395"/>
        <end position="572"/>
    </location>
</feature>
<gene>
    <name evidence="4" type="ORF">EXN66_Car019119</name>
</gene>
<dbReference type="PANTHER" id="PTHR17469:SF14">
    <property type="entry name" value="PROTEIN ITPRID1"/>
    <property type="match status" value="1"/>
</dbReference>
<feature type="compositionally biased region" description="Basic and acidic residues" evidence="2">
    <location>
        <begin position="41"/>
        <end position="60"/>
    </location>
</feature>
<feature type="compositionally biased region" description="Low complexity" evidence="2">
    <location>
        <begin position="965"/>
        <end position="985"/>
    </location>
</feature>
<protein>
    <submittedName>
        <fullName evidence="4">Coiled-coil domain-containing protein 129</fullName>
    </submittedName>
</protein>
<reference evidence="5" key="2">
    <citation type="submission" date="2019-02" db="EMBL/GenBank/DDBJ databases">
        <title>Opniocepnalus argus Var Kimnra genome.</title>
        <authorList>
            <person name="Zhou C."/>
            <person name="Xiao S."/>
        </authorList>
    </citation>
    <scope>NUCLEOTIDE SEQUENCE [LARGE SCALE GENOMIC DNA]</scope>
</reference>
<organism evidence="4 5">
    <name type="scientific">Channa argus</name>
    <name type="common">Northern snakehead</name>
    <name type="synonym">Ophicephalus argus</name>
    <dbReference type="NCBI Taxonomy" id="215402"/>
    <lineage>
        <taxon>Eukaryota</taxon>
        <taxon>Metazoa</taxon>
        <taxon>Chordata</taxon>
        <taxon>Craniata</taxon>
        <taxon>Vertebrata</taxon>
        <taxon>Euteleostomi</taxon>
        <taxon>Actinopterygii</taxon>
        <taxon>Neopterygii</taxon>
        <taxon>Teleostei</taxon>
        <taxon>Neoteleostei</taxon>
        <taxon>Acanthomorphata</taxon>
        <taxon>Anabantaria</taxon>
        <taxon>Anabantiformes</taxon>
        <taxon>Channoidei</taxon>
        <taxon>Channidae</taxon>
        <taxon>Channa</taxon>
    </lineage>
</organism>
<proteinExistence type="predicted"/>
<feature type="compositionally biased region" description="Basic and acidic residues" evidence="2">
    <location>
        <begin position="551"/>
        <end position="561"/>
    </location>
</feature>
<evidence type="ECO:0000256" key="2">
    <source>
        <dbReference type="SAM" id="MobiDB-lite"/>
    </source>
</evidence>
<dbReference type="SMART" id="SM01257">
    <property type="entry name" value="KRAP_IP3R_bind"/>
    <property type="match status" value="1"/>
</dbReference>
<feature type="compositionally biased region" description="Low complexity" evidence="2">
    <location>
        <begin position="523"/>
        <end position="538"/>
    </location>
</feature>
<sequence>MASGGVISGLHWGHMDLPKSITGSSSPNCVRKWLTTTVTEEDAKQEPQREATEPLRRNASGDDDLDLGVEASLYGKQGVRTVQDFLRWSRSSPTISRWNSFNSTTSGHSGQFSVMDILNLWNDDPEEVLLDLGFGCDEPDLSGRIPARFINYQSQARGINLQVFLEAQKNRMDLENPDVSNRFRQLEVLQQVTTAFSSLMGSSSSALKAPLEKDLPPDARERRRRMGMLFRRASKKSLSQMHNQKAQDQGTLSPTSPSCAPPVSLQTAPVPVDKKVALKRLKTGNLEAVSLSPLAEEHGAGSDPQVQAHMASFVAQEGALRPGALRESHPLTATTFFQKKKGPWQPRESFEMEEIHSFDEGSVTGSSTAGAENIMRGLIRTNSCQSDSSGFLEEPFIPSLPLQGSPGSDLIKALSGLSGGSTDSHNSERPGSPSPHPHRSTTPPLSSSLTPSDVGKVLPSSQRPSPELSRSPTPPPSILESDLHSADMETLADQEQPPPASLPSLMEHLPPSSSSEVQVRTHSPSPTLPSSASFSSDFPFPPMQPASVVRGSEKIDREDKGSPCPHLSNLPHDSEDTAYFTFSSVPPTVSSPSPSPKFDCSFSASADSSGSQGDTQSECIEVPLLQNSQTDSSRLSSPLPSITPDFHCPSSTASPPLTESLTQRAQNETKCSLFSDSDEVGSTETPGVTLFSLSFPVDKDKPSTSPHLGLDSSKIEEGCLSPNPSIPVFQSSSSSQSHDNISLHLEDTLQRKGEGEGEADSHTDTVQTQDTVVYISDPESSAGLSEGSQLVSEVCNQTETDPHVPFSSLQDELLADTKQEELRKVCQKEVNSSESESPRNHLVLHDDIPKASSQATAHPKDLIEIASLDMVFETSVDGSDVEIGEVEDFFQQLDTEGQVFWAEPIQISNLEDSSSLETSDGSLESSLLRKNPTGSLSSTDKEMPLSSSLSETIGTDQTSKNVTVSSDTPSTNAPAPTTSLSTTPDLTHFNRSVSVQMSSSPSSHIVLRKDVPYTTDSKQTLPPNIIPLDTSTPFRAVQSWTDLHMLRNPLIKKLSQEVLDSVPNEVTLCTSASEGTQRPTQMFSSTPSFPLPSNDWQSYDCLPGMAKNYRTVSVSVDTGLSPQKETVAQRNVNKEDWEGNQMITMACCSSCNHQCTSCSQKSYNKQQTVGNVPYSLDELEELMLSLQQFCSVLSNMEEQLSEDQAAVYSALSDHEREKVRDIEELRRAVKQEARELEKQLNELAHHYDDSLKMKMHRLLDEQSLLCSQLRVFLPGASSPTTNRTVATQCSLRSPFAPVGARSDGISSWSSCNVGSQRKTSNELESICEGLGSSSNKADKMDIVGFLQKLKESLRHSANTDSIE</sequence>
<keyword evidence="1" id="KW-0175">Coiled coil</keyword>
<evidence type="ECO:0000259" key="3">
    <source>
        <dbReference type="SMART" id="SM01257"/>
    </source>
</evidence>
<feature type="compositionally biased region" description="Polar residues" evidence="2">
    <location>
        <begin position="459"/>
        <end position="471"/>
    </location>
</feature>
<dbReference type="InterPro" id="IPR043444">
    <property type="entry name" value="TESPA1-like"/>
</dbReference>
<dbReference type="Pfam" id="PF14722">
    <property type="entry name" value="KRAP_IP3R_bind"/>
    <property type="match status" value="1"/>
</dbReference>
<feature type="region of interest" description="Disordered" evidence="2">
    <location>
        <begin position="912"/>
        <end position="985"/>
    </location>
</feature>
<feature type="compositionally biased region" description="Polar residues" evidence="2">
    <location>
        <begin position="625"/>
        <end position="640"/>
    </location>
</feature>
<dbReference type="Proteomes" id="UP000503349">
    <property type="component" value="Chromosome 19"/>
</dbReference>
<evidence type="ECO:0000256" key="1">
    <source>
        <dbReference type="SAM" id="Coils"/>
    </source>
</evidence>
<feature type="region of interest" description="Disordered" evidence="2">
    <location>
        <begin position="698"/>
        <end position="739"/>
    </location>
</feature>
<feature type="domain" description="ITPR-interacting" evidence="3">
    <location>
        <begin position="93"/>
        <end position="237"/>
    </location>
</feature>
<dbReference type="EMBL" id="CM015730">
    <property type="protein sequence ID" value="KAF3703431.1"/>
    <property type="molecule type" value="Genomic_DNA"/>
</dbReference>
<feature type="compositionally biased region" description="Polar residues" evidence="2">
    <location>
        <begin position="236"/>
        <end position="258"/>
    </location>
</feature>
<feature type="compositionally biased region" description="Polar residues" evidence="2">
    <location>
        <begin position="912"/>
        <end position="925"/>
    </location>
</feature>
<feature type="compositionally biased region" description="Polar residues" evidence="2">
    <location>
        <begin position="945"/>
        <end position="964"/>
    </location>
</feature>
<feature type="compositionally biased region" description="Polar residues" evidence="2">
    <location>
        <begin position="511"/>
        <end position="522"/>
    </location>
</feature>
<feature type="compositionally biased region" description="Low complexity" evidence="2">
    <location>
        <begin position="601"/>
        <end position="617"/>
    </location>
</feature>
<feature type="region of interest" description="Disordered" evidence="2">
    <location>
        <begin position="37"/>
        <end position="64"/>
    </location>
</feature>
<dbReference type="GO" id="GO:0005102">
    <property type="term" value="F:signaling receptor binding"/>
    <property type="evidence" value="ECO:0007669"/>
    <property type="project" value="InterPro"/>
</dbReference>
<accession>A0A6G1QL86</accession>
<dbReference type="PANTHER" id="PTHR17469">
    <property type="entry name" value="SPERM SPECIFIC ANTIGEN 2-RELATED"/>
    <property type="match status" value="1"/>
</dbReference>
<keyword evidence="5" id="KW-1185">Reference proteome</keyword>
<evidence type="ECO:0000313" key="4">
    <source>
        <dbReference type="EMBL" id="KAF3703431.1"/>
    </source>
</evidence>
<name>A0A6G1QL86_CHAAH</name>